<evidence type="ECO:0000313" key="9">
    <source>
        <dbReference type="Proteomes" id="UP000286137"/>
    </source>
</evidence>
<feature type="compositionally biased region" description="Basic and acidic residues" evidence="1">
    <location>
        <begin position="285"/>
        <end position="297"/>
    </location>
</feature>
<dbReference type="Proteomes" id="UP001212160">
    <property type="component" value="Unassembled WGS sequence"/>
</dbReference>
<dbReference type="EMBL" id="JAQMLA010000127">
    <property type="protein sequence ID" value="MDB8688770.1"/>
    <property type="molecule type" value="Genomic_DNA"/>
</dbReference>
<dbReference type="EMBL" id="QRTJ01000011">
    <property type="protein sequence ID" value="RGQ68367.1"/>
    <property type="molecule type" value="Genomic_DNA"/>
</dbReference>
<gene>
    <name evidence="3" type="primary">dinD</name>
    <name evidence="6" type="ORF">DW243_02800</name>
    <name evidence="5" type="ORF">DWX36_15635</name>
    <name evidence="4" type="ORF">DWY88_07310</name>
    <name evidence="3" type="ORF">PNW85_19410</name>
</gene>
<feature type="region of interest" description="Disordered" evidence="1">
    <location>
        <begin position="268"/>
        <end position="297"/>
    </location>
</feature>
<reference evidence="7 8" key="1">
    <citation type="submission" date="2018-08" db="EMBL/GenBank/DDBJ databases">
        <title>A genome reference for cultivated species of the human gut microbiota.</title>
        <authorList>
            <person name="Zou Y."/>
            <person name="Xue W."/>
            <person name="Luo G."/>
        </authorList>
    </citation>
    <scope>NUCLEOTIDE SEQUENCE [LARGE SCALE GENOMIC DNA]</scope>
    <source>
        <strain evidence="5 7">AF19-16AC</strain>
        <strain evidence="4 9">AF27-4BH</strain>
        <strain evidence="6 8">AM21-18</strain>
    </source>
</reference>
<proteinExistence type="predicted"/>
<evidence type="ECO:0000313" key="7">
    <source>
        <dbReference type="Proteomes" id="UP000283834"/>
    </source>
</evidence>
<dbReference type="RefSeq" id="WP_073963304.1">
    <property type="nucleotide sequence ID" value="NZ_BAABSA010000003.1"/>
</dbReference>
<protein>
    <submittedName>
        <fullName evidence="6">DNA damage-inducible protein D</fullName>
    </submittedName>
</protein>
<dbReference type="AlphaFoldDB" id="A0A414UZM1"/>
<dbReference type="Proteomes" id="UP000286137">
    <property type="component" value="Unassembled WGS sequence"/>
</dbReference>
<dbReference type="Pfam" id="PF02498">
    <property type="entry name" value="Bro-N"/>
    <property type="match status" value="1"/>
</dbReference>
<dbReference type="Proteomes" id="UP000283981">
    <property type="component" value="Unassembled WGS sequence"/>
</dbReference>
<reference evidence="3" key="2">
    <citation type="submission" date="2023-01" db="EMBL/GenBank/DDBJ databases">
        <title>Human gut microbiome strain richness.</title>
        <authorList>
            <person name="Chen-Liaw A."/>
        </authorList>
    </citation>
    <scope>NUCLEOTIDE SEQUENCE</scope>
    <source>
        <strain evidence="3">RTP21484st1_H11_RTP21484_190118</strain>
    </source>
</reference>
<dbReference type="InterPro" id="IPR003497">
    <property type="entry name" value="BRO_N_domain"/>
</dbReference>
<evidence type="ECO:0000313" key="5">
    <source>
        <dbReference type="EMBL" id="RGT35978.1"/>
    </source>
</evidence>
<dbReference type="EMBL" id="QRIS01000003">
    <property type="protein sequence ID" value="RHG87946.1"/>
    <property type="molecule type" value="Genomic_DNA"/>
</dbReference>
<dbReference type="EMBL" id="QRWQ01000025">
    <property type="protein sequence ID" value="RGT35978.1"/>
    <property type="molecule type" value="Genomic_DNA"/>
</dbReference>
<evidence type="ECO:0000313" key="8">
    <source>
        <dbReference type="Proteomes" id="UP000283981"/>
    </source>
</evidence>
<evidence type="ECO:0000313" key="6">
    <source>
        <dbReference type="EMBL" id="RHG87946.1"/>
    </source>
</evidence>
<organism evidence="6 8">
    <name type="scientific">Mediterraneibacter gnavus</name>
    <name type="common">Ruminococcus gnavus</name>
    <dbReference type="NCBI Taxonomy" id="33038"/>
    <lineage>
        <taxon>Bacteria</taxon>
        <taxon>Bacillati</taxon>
        <taxon>Bacillota</taxon>
        <taxon>Clostridia</taxon>
        <taxon>Lachnospirales</taxon>
        <taxon>Lachnospiraceae</taxon>
        <taxon>Mediterraneibacter</taxon>
    </lineage>
</organism>
<evidence type="ECO:0000313" key="3">
    <source>
        <dbReference type="EMBL" id="MDB8688770.1"/>
    </source>
</evidence>
<feature type="domain" description="Bro-N" evidence="2">
    <location>
        <begin position="36"/>
        <end position="128"/>
    </location>
</feature>
<dbReference type="NCBIfam" id="NF008573">
    <property type="entry name" value="PRK11525.1"/>
    <property type="match status" value="1"/>
</dbReference>
<accession>A0A414UZM1</accession>
<comment type="caution">
    <text evidence="6">The sequence shown here is derived from an EMBL/GenBank/DDBJ whole genome shotgun (WGS) entry which is preliminary data.</text>
</comment>
<name>A0A414UZM1_MEDGN</name>
<evidence type="ECO:0000256" key="1">
    <source>
        <dbReference type="SAM" id="MobiDB-lite"/>
    </source>
</evidence>
<evidence type="ECO:0000313" key="4">
    <source>
        <dbReference type="EMBL" id="RGQ68367.1"/>
    </source>
</evidence>
<evidence type="ECO:0000259" key="2">
    <source>
        <dbReference type="Pfam" id="PF02498"/>
    </source>
</evidence>
<sequence>MNDFDDKLNEIHDRVLNKALTEEEQNSYTESLFESIKHINKYGQEFWYAREMQNALEYSQWRRFEEVIVRAKTACENSGNAVSEHFANVGKSSPMPNGGERIIDDYKLSRYACYLIVQNGDSRKKVIALGQTYFAVKTRQQELIDNFDTLSDDQKRLAIRYEMAEHNKMLVDAAKNAGVESSLDYAIFQNHGYQGLYGGMTAKDIHQHKGLKNSEKILDHMGYEELAANLFRATQTEAKLRREKIQGKSAANQTHYNVGKEIRDTISRLGGTMPEDLPTPAKSIKQIEREQKKLSEK</sequence>
<dbReference type="Proteomes" id="UP000283834">
    <property type="component" value="Unassembled WGS sequence"/>
</dbReference>